<name>A0A2A6J6Y6_9HYPH</name>
<dbReference type="Proteomes" id="UP000220768">
    <property type="component" value="Unassembled WGS sequence"/>
</dbReference>
<dbReference type="CDD" id="cd07377">
    <property type="entry name" value="WHTH_GntR"/>
    <property type="match status" value="1"/>
</dbReference>
<protein>
    <submittedName>
        <fullName evidence="5">AsnC family transcriptional regulator</fullName>
    </submittedName>
</protein>
<evidence type="ECO:0000256" key="2">
    <source>
        <dbReference type="ARBA" id="ARBA00023125"/>
    </source>
</evidence>
<dbReference type="InterPro" id="IPR036390">
    <property type="entry name" value="WH_DNA-bd_sf"/>
</dbReference>
<dbReference type="InterPro" id="IPR008920">
    <property type="entry name" value="TF_FadR/GntR_C"/>
</dbReference>
<dbReference type="AlphaFoldDB" id="A0A2A6J6Y6"/>
<dbReference type="PRINTS" id="PR00035">
    <property type="entry name" value="HTHGNTR"/>
</dbReference>
<proteinExistence type="predicted"/>
<dbReference type="SMART" id="SM00345">
    <property type="entry name" value="HTH_GNTR"/>
    <property type="match status" value="1"/>
</dbReference>
<reference evidence="5 6" key="1">
    <citation type="submission" date="2017-09" db="EMBL/GenBank/DDBJ databases">
        <title>Comparative genomics of rhizobia isolated from Phaseolus vulgaris in China.</title>
        <authorList>
            <person name="Tong W."/>
        </authorList>
    </citation>
    <scope>NUCLEOTIDE SEQUENCE [LARGE SCALE GENOMIC DNA]</scope>
    <source>
        <strain evidence="5 6">C5</strain>
    </source>
</reference>
<dbReference type="InterPro" id="IPR011711">
    <property type="entry name" value="GntR_C"/>
</dbReference>
<evidence type="ECO:0000313" key="5">
    <source>
        <dbReference type="EMBL" id="PDT01667.1"/>
    </source>
</evidence>
<keyword evidence="6" id="KW-1185">Reference proteome</keyword>
<dbReference type="SMART" id="SM00895">
    <property type="entry name" value="FCD"/>
    <property type="match status" value="1"/>
</dbReference>
<dbReference type="InterPro" id="IPR036388">
    <property type="entry name" value="WH-like_DNA-bd_sf"/>
</dbReference>
<dbReference type="Pfam" id="PF07729">
    <property type="entry name" value="FCD"/>
    <property type="match status" value="1"/>
</dbReference>
<dbReference type="EMBL" id="NWSV01000021">
    <property type="protein sequence ID" value="PDT01667.1"/>
    <property type="molecule type" value="Genomic_DNA"/>
</dbReference>
<dbReference type="SUPFAM" id="SSF48008">
    <property type="entry name" value="GntR ligand-binding domain-like"/>
    <property type="match status" value="1"/>
</dbReference>
<keyword evidence="2" id="KW-0238">DNA-binding</keyword>
<gene>
    <name evidence="5" type="ORF">CO666_24595</name>
</gene>
<keyword evidence="1" id="KW-0805">Transcription regulation</keyword>
<organism evidence="5 6">
    <name type="scientific">Rhizobium chutanense</name>
    <dbReference type="NCBI Taxonomy" id="2035448"/>
    <lineage>
        <taxon>Bacteria</taxon>
        <taxon>Pseudomonadati</taxon>
        <taxon>Pseudomonadota</taxon>
        <taxon>Alphaproteobacteria</taxon>
        <taxon>Hyphomicrobiales</taxon>
        <taxon>Rhizobiaceae</taxon>
        <taxon>Rhizobium/Agrobacterium group</taxon>
        <taxon>Rhizobium</taxon>
    </lineage>
</organism>
<dbReference type="PANTHER" id="PTHR43537:SF24">
    <property type="entry name" value="GLUCONATE OPERON TRANSCRIPTIONAL REPRESSOR"/>
    <property type="match status" value="1"/>
</dbReference>
<dbReference type="InterPro" id="IPR000524">
    <property type="entry name" value="Tscrpt_reg_HTH_GntR"/>
</dbReference>
<dbReference type="Gene3D" id="1.10.10.10">
    <property type="entry name" value="Winged helix-like DNA-binding domain superfamily/Winged helix DNA-binding domain"/>
    <property type="match status" value="1"/>
</dbReference>
<dbReference type="GO" id="GO:0003677">
    <property type="term" value="F:DNA binding"/>
    <property type="evidence" value="ECO:0007669"/>
    <property type="project" value="UniProtKB-KW"/>
</dbReference>
<dbReference type="Gene3D" id="1.20.120.530">
    <property type="entry name" value="GntR ligand-binding domain-like"/>
    <property type="match status" value="1"/>
</dbReference>
<sequence length="229" mass="25121">MGSMDLQVTRQNASLRILVEDKLRQAISSGHFKPGQRLVERELCEVTGVGRTSIREALRQLEAEGLITSYPHRGPVVSTISYEEAAQLYKVRALLESFAGQEFAENGSEEDIHALLETVDEFEAAAASGSGTRIIQAKTAFYDCLMAGSKNLFVKQMLTSLHNRVTLLRMTSMTQPGRLPHSVAEIKEIAAAIAQRDGQRAAELCKQHIKVAAKVALDHLSKNLSDSTD</sequence>
<dbReference type="PROSITE" id="PS50949">
    <property type="entry name" value="HTH_GNTR"/>
    <property type="match status" value="1"/>
</dbReference>
<evidence type="ECO:0000256" key="3">
    <source>
        <dbReference type="ARBA" id="ARBA00023163"/>
    </source>
</evidence>
<evidence type="ECO:0000313" key="6">
    <source>
        <dbReference type="Proteomes" id="UP000220768"/>
    </source>
</evidence>
<evidence type="ECO:0000259" key="4">
    <source>
        <dbReference type="PROSITE" id="PS50949"/>
    </source>
</evidence>
<comment type="caution">
    <text evidence="5">The sequence shown here is derived from an EMBL/GenBank/DDBJ whole genome shotgun (WGS) entry which is preliminary data.</text>
</comment>
<dbReference type="SUPFAM" id="SSF46785">
    <property type="entry name" value="Winged helix' DNA-binding domain"/>
    <property type="match status" value="1"/>
</dbReference>
<keyword evidence="3" id="KW-0804">Transcription</keyword>
<evidence type="ECO:0000256" key="1">
    <source>
        <dbReference type="ARBA" id="ARBA00023015"/>
    </source>
</evidence>
<dbReference type="RefSeq" id="WP_097614761.1">
    <property type="nucleotide sequence ID" value="NZ_NWSV01000021.1"/>
</dbReference>
<accession>A0A2A6J6Y6</accession>
<dbReference type="GO" id="GO:0003700">
    <property type="term" value="F:DNA-binding transcription factor activity"/>
    <property type="evidence" value="ECO:0007669"/>
    <property type="project" value="InterPro"/>
</dbReference>
<dbReference type="Pfam" id="PF00392">
    <property type="entry name" value="GntR"/>
    <property type="match status" value="1"/>
</dbReference>
<dbReference type="PANTHER" id="PTHR43537">
    <property type="entry name" value="TRANSCRIPTIONAL REGULATOR, GNTR FAMILY"/>
    <property type="match status" value="1"/>
</dbReference>
<feature type="domain" description="HTH gntR-type" evidence="4">
    <location>
        <begin position="13"/>
        <end position="80"/>
    </location>
</feature>